<keyword evidence="3" id="KW-0540">Nuclease</keyword>
<keyword evidence="4" id="KW-1185">Reference proteome</keyword>
<dbReference type="AlphaFoldDB" id="A0A078A0Q9"/>
<dbReference type="PANTHER" id="PTHR11200:SF297">
    <property type="entry name" value="INOSITOL POLYPHOSPHATE-RELATED PHOSPHATASE DOMAIN-CONTAINING PROTEIN"/>
    <property type="match status" value="1"/>
</dbReference>
<gene>
    <name evidence="3" type="primary">Contig12298.g13140</name>
    <name evidence="3" type="ORF">STYLEM_3363</name>
</gene>
<keyword evidence="3" id="KW-0255">Endonuclease</keyword>
<dbReference type="SMART" id="SM00128">
    <property type="entry name" value="IPPc"/>
    <property type="match status" value="1"/>
</dbReference>
<dbReference type="PANTHER" id="PTHR11200">
    <property type="entry name" value="INOSITOL 5-PHOSPHATASE"/>
    <property type="match status" value="1"/>
</dbReference>
<dbReference type="GO" id="GO:0004527">
    <property type="term" value="F:exonuclease activity"/>
    <property type="evidence" value="ECO:0007669"/>
    <property type="project" value="UniProtKB-KW"/>
</dbReference>
<dbReference type="GO" id="GO:0004519">
    <property type="term" value="F:endonuclease activity"/>
    <property type="evidence" value="ECO:0007669"/>
    <property type="project" value="UniProtKB-KW"/>
</dbReference>
<evidence type="ECO:0000259" key="2">
    <source>
        <dbReference type="SMART" id="SM00128"/>
    </source>
</evidence>
<feature type="domain" description="Inositol polyphosphate-related phosphatase" evidence="2">
    <location>
        <begin position="120"/>
        <end position="432"/>
    </location>
</feature>
<accession>A0A078A0Q9</accession>
<evidence type="ECO:0000313" key="4">
    <source>
        <dbReference type="Proteomes" id="UP000039865"/>
    </source>
</evidence>
<dbReference type="InterPro" id="IPR046985">
    <property type="entry name" value="IP5"/>
</dbReference>
<name>A0A078A0Q9_STYLE</name>
<keyword evidence="3" id="KW-0269">Exonuclease</keyword>
<dbReference type="EMBL" id="CCKQ01003261">
    <property type="protein sequence ID" value="CDW74384.1"/>
    <property type="molecule type" value="Genomic_DNA"/>
</dbReference>
<evidence type="ECO:0000313" key="3">
    <source>
        <dbReference type="EMBL" id="CDW74384.1"/>
    </source>
</evidence>
<feature type="compositionally biased region" description="Polar residues" evidence="1">
    <location>
        <begin position="33"/>
        <end position="46"/>
    </location>
</feature>
<dbReference type="GO" id="GO:0004439">
    <property type="term" value="F:phosphatidylinositol-4,5-bisphosphate 5-phosphatase activity"/>
    <property type="evidence" value="ECO:0007669"/>
    <property type="project" value="TreeGrafter"/>
</dbReference>
<keyword evidence="3" id="KW-0378">Hydrolase</keyword>
<dbReference type="OrthoDB" id="410499at2759"/>
<dbReference type="GO" id="GO:0046856">
    <property type="term" value="P:phosphatidylinositol dephosphorylation"/>
    <property type="evidence" value="ECO:0007669"/>
    <property type="project" value="InterPro"/>
</dbReference>
<dbReference type="InterPro" id="IPR036691">
    <property type="entry name" value="Endo/exonu/phosph_ase_sf"/>
</dbReference>
<proteinExistence type="predicted"/>
<dbReference type="InParanoid" id="A0A078A0Q9"/>
<evidence type="ECO:0000256" key="1">
    <source>
        <dbReference type="SAM" id="MobiDB-lite"/>
    </source>
</evidence>
<protein>
    <submittedName>
        <fullName evidence="3">Endonuclease exonuclease phosphatase family protein</fullName>
    </submittedName>
</protein>
<sequence length="529" mass="61104">MNQDSPRESDVQRQLNEDYNSEEDEEEFQNDNVIQQNGGDTGSLHLQPNTLYQYENQENGEFYKSVNMFHQMKQINEVYQSFERLSRQPQWKWDPMSLTQSFNSQGANQTPGNNDPYESKKLKVFSCTWNIHGQLPNYQQVEQLLRARDIYHDIYVIATQECQRSIASAVFAPSKEKWEGVLQDYLGQKYVNISSYALGATHLIIFAHIMLTPIISEVESECIATGISNIVGNKGGVGISFKIGTTRILCISAHLAAGHNNIEKRNQDWLKIFRRIALKLKDDSSSKNQVTLSNDSSTMFDGIIWLGDFNYRINGVAGAIKVAMEKNMYEVLINNDQFGFEHKIGRIAWNFKEGQIEFAPTYKLKKHQDLYDMTHRLPGWTDRIIYSTQKVCNNSKEVDVLVQKSYDSNNNLKISDHRPVFSQFEMNFEISEQYEDHLMKTISPQKHQKNESAHNFISKTSDLNSIQSSNSMTATQKVKRNQVLNYSTFSDTDLERAIQYKVNLMKFDFLQKQTERDFNKSKSKGCSIY</sequence>
<dbReference type="InterPro" id="IPR000300">
    <property type="entry name" value="IPPc"/>
</dbReference>
<feature type="region of interest" description="Disordered" evidence="1">
    <location>
        <begin position="1"/>
        <end position="46"/>
    </location>
</feature>
<reference evidence="3 4" key="1">
    <citation type="submission" date="2014-06" db="EMBL/GenBank/DDBJ databases">
        <authorList>
            <person name="Swart Estienne"/>
        </authorList>
    </citation>
    <scope>NUCLEOTIDE SEQUENCE [LARGE SCALE GENOMIC DNA]</scope>
    <source>
        <strain evidence="3 4">130c</strain>
    </source>
</reference>
<feature type="compositionally biased region" description="Basic and acidic residues" evidence="1">
    <location>
        <begin position="1"/>
        <end position="11"/>
    </location>
</feature>
<dbReference type="Pfam" id="PF22669">
    <property type="entry name" value="Exo_endo_phos2"/>
    <property type="match status" value="1"/>
</dbReference>
<dbReference type="Gene3D" id="3.60.10.10">
    <property type="entry name" value="Endonuclease/exonuclease/phosphatase"/>
    <property type="match status" value="1"/>
</dbReference>
<dbReference type="Proteomes" id="UP000039865">
    <property type="component" value="Unassembled WGS sequence"/>
</dbReference>
<dbReference type="SUPFAM" id="SSF56219">
    <property type="entry name" value="DNase I-like"/>
    <property type="match status" value="1"/>
</dbReference>
<dbReference type="OMA" id="SICTMID"/>
<organism evidence="3 4">
    <name type="scientific">Stylonychia lemnae</name>
    <name type="common">Ciliate</name>
    <dbReference type="NCBI Taxonomy" id="5949"/>
    <lineage>
        <taxon>Eukaryota</taxon>
        <taxon>Sar</taxon>
        <taxon>Alveolata</taxon>
        <taxon>Ciliophora</taxon>
        <taxon>Intramacronucleata</taxon>
        <taxon>Spirotrichea</taxon>
        <taxon>Stichotrichia</taxon>
        <taxon>Sporadotrichida</taxon>
        <taxon>Oxytrichidae</taxon>
        <taxon>Stylonychinae</taxon>
        <taxon>Stylonychia</taxon>
    </lineage>
</organism>
<feature type="compositionally biased region" description="Acidic residues" evidence="1">
    <location>
        <begin position="19"/>
        <end position="29"/>
    </location>
</feature>